<dbReference type="EMBL" id="JAFNEN010000057">
    <property type="protein sequence ID" value="KAG8197268.1"/>
    <property type="molecule type" value="Genomic_DNA"/>
</dbReference>
<sequence>MSATLCIEKSIFENFDTWIGQLSIHPLYIISTTSHFQLYQTQKLQYWPPLTPEPSRAPPPRPNEAAQGPLMRGPNERAQRPVPRDPLLSRVSIVPN</sequence>
<reference evidence="2 3" key="1">
    <citation type="journal article" date="2022" name="Nat. Ecol. Evol.">
        <title>A masculinizing supergene underlies an exaggerated male reproductive morph in a spider.</title>
        <authorList>
            <person name="Hendrickx F."/>
            <person name="De Corte Z."/>
            <person name="Sonet G."/>
            <person name="Van Belleghem S.M."/>
            <person name="Kostlbacher S."/>
            <person name="Vangestel C."/>
        </authorList>
    </citation>
    <scope>NUCLEOTIDE SEQUENCE [LARGE SCALE GENOMIC DNA]</scope>
    <source>
        <strain evidence="2">W744_W776</strain>
    </source>
</reference>
<feature type="compositionally biased region" description="Pro residues" evidence="1">
    <location>
        <begin position="49"/>
        <end position="62"/>
    </location>
</feature>
<protein>
    <submittedName>
        <fullName evidence="2">Uncharacterized protein</fullName>
    </submittedName>
</protein>
<name>A0AAV6VNH1_9ARAC</name>
<evidence type="ECO:0000313" key="3">
    <source>
        <dbReference type="Proteomes" id="UP000827092"/>
    </source>
</evidence>
<keyword evidence="3" id="KW-1185">Reference proteome</keyword>
<proteinExistence type="predicted"/>
<gene>
    <name evidence="2" type="ORF">JTE90_007516</name>
</gene>
<organism evidence="2 3">
    <name type="scientific">Oedothorax gibbosus</name>
    <dbReference type="NCBI Taxonomy" id="931172"/>
    <lineage>
        <taxon>Eukaryota</taxon>
        <taxon>Metazoa</taxon>
        <taxon>Ecdysozoa</taxon>
        <taxon>Arthropoda</taxon>
        <taxon>Chelicerata</taxon>
        <taxon>Arachnida</taxon>
        <taxon>Araneae</taxon>
        <taxon>Araneomorphae</taxon>
        <taxon>Entelegynae</taxon>
        <taxon>Araneoidea</taxon>
        <taxon>Linyphiidae</taxon>
        <taxon>Erigoninae</taxon>
        <taxon>Oedothorax</taxon>
    </lineage>
</organism>
<dbReference type="Proteomes" id="UP000827092">
    <property type="component" value="Unassembled WGS sequence"/>
</dbReference>
<feature type="region of interest" description="Disordered" evidence="1">
    <location>
        <begin position="49"/>
        <end position="96"/>
    </location>
</feature>
<feature type="compositionally biased region" description="Basic and acidic residues" evidence="1">
    <location>
        <begin position="74"/>
        <end position="83"/>
    </location>
</feature>
<accession>A0AAV6VNH1</accession>
<evidence type="ECO:0000313" key="2">
    <source>
        <dbReference type="EMBL" id="KAG8197268.1"/>
    </source>
</evidence>
<dbReference type="AlphaFoldDB" id="A0AAV6VNH1"/>
<comment type="caution">
    <text evidence="2">The sequence shown here is derived from an EMBL/GenBank/DDBJ whole genome shotgun (WGS) entry which is preliminary data.</text>
</comment>
<evidence type="ECO:0000256" key="1">
    <source>
        <dbReference type="SAM" id="MobiDB-lite"/>
    </source>
</evidence>